<dbReference type="AlphaFoldDB" id="A0A9J5W5D8"/>
<accession>A0A9J5W5D8</accession>
<sequence length="79" mass="8734">MWRAFVFGGGDGGALGAGSLWYNTVVSYRPTDNKWILRYPFNTKNGALTGATWKDNFLAIGSGNVIDCFLEVEISIKKR</sequence>
<protein>
    <submittedName>
        <fullName evidence="1">Uncharacterized protein</fullName>
    </submittedName>
</protein>
<dbReference type="PANTHER" id="PTHR46034:SF14">
    <property type="entry name" value="B2 PROTEIN-LIKE"/>
    <property type="match status" value="1"/>
</dbReference>
<keyword evidence="2" id="KW-1185">Reference proteome</keyword>
<proteinExistence type="predicted"/>
<evidence type="ECO:0000313" key="2">
    <source>
        <dbReference type="Proteomes" id="UP000824120"/>
    </source>
</evidence>
<gene>
    <name evidence="1" type="ORF">H5410_060561</name>
</gene>
<dbReference type="InterPro" id="IPR044832">
    <property type="entry name" value="NRP-like"/>
</dbReference>
<organism evidence="1 2">
    <name type="scientific">Solanum commersonii</name>
    <name type="common">Commerson's wild potato</name>
    <name type="synonym">Commerson's nightshade</name>
    <dbReference type="NCBI Taxonomy" id="4109"/>
    <lineage>
        <taxon>Eukaryota</taxon>
        <taxon>Viridiplantae</taxon>
        <taxon>Streptophyta</taxon>
        <taxon>Embryophyta</taxon>
        <taxon>Tracheophyta</taxon>
        <taxon>Spermatophyta</taxon>
        <taxon>Magnoliopsida</taxon>
        <taxon>eudicotyledons</taxon>
        <taxon>Gunneridae</taxon>
        <taxon>Pentapetalae</taxon>
        <taxon>asterids</taxon>
        <taxon>lamiids</taxon>
        <taxon>Solanales</taxon>
        <taxon>Solanaceae</taxon>
        <taxon>Solanoideae</taxon>
        <taxon>Solaneae</taxon>
        <taxon>Solanum</taxon>
    </lineage>
</organism>
<reference evidence="1 2" key="1">
    <citation type="submission" date="2020-09" db="EMBL/GenBank/DDBJ databases">
        <title>De no assembly of potato wild relative species, Solanum commersonii.</title>
        <authorList>
            <person name="Cho K."/>
        </authorList>
    </citation>
    <scope>NUCLEOTIDE SEQUENCE [LARGE SCALE GENOMIC DNA]</scope>
    <source>
        <strain evidence="1">LZ3.2</strain>
        <tissue evidence="1">Leaf</tissue>
    </source>
</reference>
<evidence type="ECO:0000313" key="1">
    <source>
        <dbReference type="EMBL" id="KAG5570795.1"/>
    </source>
</evidence>
<dbReference type="EMBL" id="JACXVP010000012">
    <property type="protein sequence ID" value="KAG5570795.1"/>
    <property type="molecule type" value="Genomic_DNA"/>
</dbReference>
<dbReference type="PANTHER" id="PTHR46034">
    <property type="match status" value="1"/>
</dbReference>
<dbReference type="Proteomes" id="UP000824120">
    <property type="component" value="Chromosome 12"/>
</dbReference>
<dbReference type="InterPro" id="IPR011043">
    <property type="entry name" value="Gal_Oxase/kelch_b-propeller"/>
</dbReference>
<dbReference type="GO" id="GO:0034976">
    <property type="term" value="P:response to endoplasmic reticulum stress"/>
    <property type="evidence" value="ECO:0007669"/>
    <property type="project" value="InterPro"/>
</dbReference>
<name>A0A9J5W5D8_SOLCO</name>
<dbReference type="SUPFAM" id="SSF50965">
    <property type="entry name" value="Galactose oxidase, central domain"/>
    <property type="match status" value="1"/>
</dbReference>
<comment type="caution">
    <text evidence="1">The sequence shown here is derived from an EMBL/GenBank/DDBJ whole genome shotgun (WGS) entry which is preliminary data.</text>
</comment>
<dbReference type="OrthoDB" id="1727270at2759"/>